<evidence type="ECO:0000313" key="7">
    <source>
        <dbReference type="Proteomes" id="UP000308917"/>
    </source>
</evidence>
<dbReference type="SUPFAM" id="SSF52540">
    <property type="entry name" value="P-loop containing nucleoside triphosphate hydrolases"/>
    <property type="match status" value="1"/>
</dbReference>
<gene>
    <name evidence="6" type="ORF">E9531_09900</name>
</gene>
<dbReference type="PROSITE" id="PS00211">
    <property type="entry name" value="ABC_TRANSPORTER_1"/>
    <property type="match status" value="1"/>
</dbReference>
<reference evidence="6 7" key="1">
    <citation type="journal article" date="2015" name="Antonie Van Leeuwenhoek">
        <title>Lampropedia puyangensis sp. nov., isolated from symptomatic bark of Populus ? euramericana canker and emended description of Lampropedia hyalina (Ehrenberg 1832) Lee et al. 2004.</title>
        <authorList>
            <person name="Li Y."/>
            <person name="Wang T."/>
            <person name="Piao C.G."/>
            <person name="Wang L.F."/>
            <person name="Tian G.Z."/>
            <person name="Zhu T.H."/>
            <person name="Guo M.W."/>
        </authorList>
    </citation>
    <scope>NUCLEOTIDE SEQUENCE [LARGE SCALE GENOMIC DNA]</scope>
    <source>
        <strain evidence="6 7">2-bin</strain>
    </source>
</reference>
<dbReference type="InterPro" id="IPR017871">
    <property type="entry name" value="ABC_transporter-like_CS"/>
</dbReference>
<evidence type="ECO:0000259" key="5">
    <source>
        <dbReference type="PROSITE" id="PS50893"/>
    </source>
</evidence>
<dbReference type="GO" id="GO:0005524">
    <property type="term" value="F:ATP binding"/>
    <property type="evidence" value="ECO:0007669"/>
    <property type="project" value="UniProtKB-KW"/>
</dbReference>
<dbReference type="RefSeq" id="WP_136573597.1">
    <property type="nucleotide sequence ID" value="NZ_STFG01000009.1"/>
</dbReference>
<dbReference type="OrthoDB" id="5298774at2"/>
<dbReference type="GO" id="GO:0043190">
    <property type="term" value="C:ATP-binding cassette (ABC) transporter complex"/>
    <property type="evidence" value="ECO:0007669"/>
    <property type="project" value="InterPro"/>
</dbReference>
<evidence type="ECO:0000313" key="6">
    <source>
        <dbReference type="EMBL" id="THU01081.1"/>
    </source>
</evidence>
<dbReference type="InterPro" id="IPR050093">
    <property type="entry name" value="ABC_SmlMolc_Importer"/>
</dbReference>
<dbReference type="InterPro" id="IPR027417">
    <property type="entry name" value="P-loop_NTPase"/>
</dbReference>
<dbReference type="InterPro" id="IPR003439">
    <property type="entry name" value="ABC_transporter-like_ATP-bd"/>
</dbReference>
<dbReference type="Pfam" id="PF08402">
    <property type="entry name" value="TOBE_2"/>
    <property type="match status" value="1"/>
</dbReference>
<keyword evidence="1" id="KW-0813">Transport</keyword>
<dbReference type="InterPro" id="IPR003593">
    <property type="entry name" value="AAA+_ATPase"/>
</dbReference>
<sequence length="340" mass="38039">MTLEIQSIHKSFSGQPTLSDINLQIAPGEFVCLLGPSGCGKTTLLRIVAGLLSPDAGALRLNGQSLQTQSARERRFGIVFQSYSLFPHMTVADNVAYGLRLLKANKHDIHARVTQLLNMVRLTDLQDRYPQQLSGGQQQRVALARALAIEPRVLLLDEPLSALDAQVRAQLRMEIRDIQQRLNIPTLMVTHDQDEAMEMADRIVCMQQGRIAQVGTAQQLYQHPQNRFVAEFMGSSNMLQSHTVIQLWPHLAQPSDTGQERQKVLCVRPEHLHIHPHQRPIKNAAAAQVQQVLFSGPWQKVQLQCHHQLLWAQASAQMALHTGQNVHVELASEHATWVAA</sequence>
<dbReference type="Pfam" id="PF00005">
    <property type="entry name" value="ABC_tran"/>
    <property type="match status" value="1"/>
</dbReference>
<dbReference type="SMART" id="SM00382">
    <property type="entry name" value="AAA"/>
    <property type="match status" value="1"/>
</dbReference>
<keyword evidence="3" id="KW-0547">Nucleotide-binding</keyword>
<dbReference type="Gene3D" id="3.40.50.300">
    <property type="entry name" value="P-loop containing nucleotide triphosphate hydrolases"/>
    <property type="match status" value="1"/>
</dbReference>
<keyword evidence="7" id="KW-1185">Reference proteome</keyword>
<evidence type="ECO:0000256" key="1">
    <source>
        <dbReference type="ARBA" id="ARBA00022448"/>
    </source>
</evidence>
<dbReference type="PROSITE" id="PS50893">
    <property type="entry name" value="ABC_TRANSPORTER_2"/>
    <property type="match status" value="1"/>
</dbReference>
<name>A0A4S8F2X4_9BURK</name>
<dbReference type="PANTHER" id="PTHR42781:SF4">
    <property type="entry name" value="SPERMIDINE_PUTRESCINE IMPORT ATP-BINDING PROTEIN POTA"/>
    <property type="match status" value="1"/>
</dbReference>
<dbReference type="EMBL" id="STFG01000009">
    <property type="protein sequence ID" value="THU01081.1"/>
    <property type="molecule type" value="Genomic_DNA"/>
</dbReference>
<keyword evidence="2" id="KW-1003">Cell membrane</keyword>
<evidence type="ECO:0000256" key="3">
    <source>
        <dbReference type="ARBA" id="ARBA00022741"/>
    </source>
</evidence>
<feature type="domain" description="ABC transporter" evidence="5">
    <location>
        <begin position="3"/>
        <end position="233"/>
    </location>
</feature>
<dbReference type="GO" id="GO:0022857">
    <property type="term" value="F:transmembrane transporter activity"/>
    <property type="evidence" value="ECO:0007669"/>
    <property type="project" value="InterPro"/>
</dbReference>
<evidence type="ECO:0000256" key="4">
    <source>
        <dbReference type="ARBA" id="ARBA00022840"/>
    </source>
</evidence>
<comment type="caution">
    <text evidence="6">The sequence shown here is derived from an EMBL/GenBank/DDBJ whole genome shotgun (WGS) entry which is preliminary data.</text>
</comment>
<organism evidence="6 7">
    <name type="scientific">Lampropedia puyangensis</name>
    <dbReference type="NCBI Taxonomy" id="1330072"/>
    <lineage>
        <taxon>Bacteria</taxon>
        <taxon>Pseudomonadati</taxon>
        <taxon>Pseudomonadota</taxon>
        <taxon>Betaproteobacteria</taxon>
        <taxon>Burkholderiales</taxon>
        <taxon>Comamonadaceae</taxon>
        <taxon>Lampropedia</taxon>
    </lineage>
</organism>
<dbReference type="PANTHER" id="PTHR42781">
    <property type="entry name" value="SPERMIDINE/PUTRESCINE IMPORT ATP-BINDING PROTEIN POTA"/>
    <property type="match status" value="1"/>
</dbReference>
<dbReference type="FunFam" id="3.40.50.300:FF:000425">
    <property type="entry name" value="Probable ABC transporter, ATP-binding subunit"/>
    <property type="match status" value="1"/>
</dbReference>
<dbReference type="GO" id="GO:0015697">
    <property type="term" value="P:quaternary ammonium group transport"/>
    <property type="evidence" value="ECO:0007669"/>
    <property type="project" value="UniProtKB-ARBA"/>
</dbReference>
<protein>
    <submittedName>
        <fullName evidence="6">ABC transporter ATP-binding protein</fullName>
    </submittedName>
</protein>
<dbReference type="AlphaFoldDB" id="A0A4S8F2X4"/>
<evidence type="ECO:0000256" key="2">
    <source>
        <dbReference type="ARBA" id="ARBA00022475"/>
    </source>
</evidence>
<dbReference type="InterPro" id="IPR013611">
    <property type="entry name" value="Transp-assoc_OB_typ2"/>
</dbReference>
<dbReference type="GO" id="GO:0016887">
    <property type="term" value="F:ATP hydrolysis activity"/>
    <property type="evidence" value="ECO:0007669"/>
    <property type="project" value="InterPro"/>
</dbReference>
<proteinExistence type="predicted"/>
<dbReference type="InterPro" id="IPR008995">
    <property type="entry name" value="Mo/tungstate-bd_C_term_dom"/>
</dbReference>
<accession>A0A4S8F2X4</accession>
<keyword evidence="4 6" id="KW-0067">ATP-binding</keyword>
<keyword evidence="2" id="KW-0472">Membrane</keyword>
<dbReference type="SUPFAM" id="SSF50331">
    <property type="entry name" value="MOP-like"/>
    <property type="match status" value="1"/>
</dbReference>
<dbReference type="Proteomes" id="UP000308917">
    <property type="component" value="Unassembled WGS sequence"/>
</dbReference>